<evidence type="ECO:0000313" key="1">
    <source>
        <dbReference type="EMBL" id="KAF2635339.1"/>
    </source>
</evidence>
<organism evidence="1 2">
    <name type="scientific">Massarina eburnea CBS 473.64</name>
    <dbReference type="NCBI Taxonomy" id="1395130"/>
    <lineage>
        <taxon>Eukaryota</taxon>
        <taxon>Fungi</taxon>
        <taxon>Dikarya</taxon>
        <taxon>Ascomycota</taxon>
        <taxon>Pezizomycotina</taxon>
        <taxon>Dothideomycetes</taxon>
        <taxon>Pleosporomycetidae</taxon>
        <taxon>Pleosporales</taxon>
        <taxon>Massarineae</taxon>
        <taxon>Massarinaceae</taxon>
        <taxon>Massarina</taxon>
    </lineage>
</organism>
<evidence type="ECO:0000313" key="2">
    <source>
        <dbReference type="Proteomes" id="UP000799753"/>
    </source>
</evidence>
<reference evidence="1" key="1">
    <citation type="journal article" date="2020" name="Stud. Mycol.">
        <title>101 Dothideomycetes genomes: a test case for predicting lifestyles and emergence of pathogens.</title>
        <authorList>
            <person name="Haridas S."/>
            <person name="Albert R."/>
            <person name="Binder M."/>
            <person name="Bloem J."/>
            <person name="Labutti K."/>
            <person name="Salamov A."/>
            <person name="Andreopoulos B."/>
            <person name="Baker S."/>
            <person name="Barry K."/>
            <person name="Bills G."/>
            <person name="Bluhm B."/>
            <person name="Cannon C."/>
            <person name="Castanera R."/>
            <person name="Culley D."/>
            <person name="Daum C."/>
            <person name="Ezra D."/>
            <person name="Gonzalez J."/>
            <person name="Henrissat B."/>
            <person name="Kuo A."/>
            <person name="Liang C."/>
            <person name="Lipzen A."/>
            <person name="Lutzoni F."/>
            <person name="Magnuson J."/>
            <person name="Mondo S."/>
            <person name="Nolan M."/>
            <person name="Ohm R."/>
            <person name="Pangilinan J."/>
            <person name="Park H.-J."/>
            <person name="Ramirez L."/>
            <person name="Alfaro M."/>
            <person name="Sun H."/>
            <person name="Tritt A."/>
            <person name="Yoshinaga Y."/>
            <person name="Zwiers L.-H."/>
            <person name="Turgeon B."/>
            <person name="Goodwin S."/>
            <person name="Spatafora J."/>
            <person name="Crous P."/>
            <person name="Grigoriev I."/>
        </authorList>
    </citation>
    <scope>NUCLEOTIDE SEQUENCE</scope>
    <source>
        <strain evidence="1">CBS 473.64</strain>
    </source>
</reference>
<proteinExistence type="predicted"/>
<gene>
    <name evidence="1" type="ORF">P280DRAFT_536418</name>
</gene>
<dbReference type="AlphaFoldDB" id="A0A6A6RII3"/>
<name>A0A6A6RII3_9PLEO</name>
<protein>
    <submittedName>
        <fullName evidence="1">Uncharacterized protein</fullName>
    </submittedName>
</protein>
<dbReference type="EMBL" id="MU006808">
    <property type="protein sequence ID" value="KAF2635339.1"/>
    <property type="molecule type" value="Genomic_DNA"/>
</dbReference>
<dbReference type="OrthoDB" id="10264507at2759"/>
<keyword evidence="2" id="KW-1185">Reference proteome</keyword>
<sequence length="138" mass="16825">MAGILCCDHAKSYEKQRKSPEKRKFREFSYWIWMEWLNLGHLDEVKWEEFTIGTTAISVTRFGDAVGSMRCFVRCEHQCYRDVEFREVSEQLLVDADYRKIDGYKKYKCRKHEDRFFEVNVYERDPESTYFERNVVLF</sequence>
<accession>A0A6A6RII3</accession>
<dbReference type="Proteomes" id="UP000799753">
    <property type="component" value="Unassembled WGS sequence"/>
</dbReference>